<dbReference type="Proteomes" id="UP000639772">
    <property type="component" value="Chromosome 9"/>
</dbReference>
<feature type="region of interest" description="Disordered" evidence="1">
    <location>
        <begin position="41"/>
        <end position="69"/>
    </location>
</feature>
<reference evidence="2 3" key="1">
    <citation type="journal article" date="2020" name="Nat. Food">
        <title>A phased Vanilla planifolia genome enables genetic improvement of flavour and production.</title>
        <authorList>
            <person name="Hasing T."/>
            <person name="Tang H."/>
            <person name="Brym M."/>
            <person name="Khazi F."/>
            <person name="Huang T."/>
            <person name="Chambers A.H."/>
        </authorList>
    </citation>
    <scope>NUCLEOTIDE SEQUENCE [LARGE SCALE GENOMIC DNA]</scope>
    <source>
        <tissue evidence="2">Leaf</tissue>
    </source>
</reference>
<feature type="compositionally biased region" description="Basic and acidic residues" evidence="1">
    <location>
        <begin position="54"/>
        <end position="66"/>
    </location>
</feature>
<evidence type="ECO:0000313" key="2">
    <source>
        <dbReference type="EMBL" id="KAG0468691.1"/>
    </source>
</evidence>
<gene>
    <name evidence="2" type="ORF">HPP92_018019</name>
</gene>
<accession>A0A835QDA4</accession>
<organism evidence="2 3">
    <name type="scientific">Vanilla planifolia</name>
    <name type="common">Vanilla</name>
    <dbReference type="NCBI Taxonomy" id="51239"/>
    <lineage>
        <taxon>Eukaryota</taxon>
        <taxon>Viridiplantae</taxon>
        <taxon>Streptophyta</taxon>
        <taxon>Embryophyta</taxon>
        <taxon>Tracheophyta</taxon>
        <taxon>Spermatophyta</taxon>
        <taxon>Magnoliopsida</taxon>
        <taxon>Liliopsida</taxon>
        <taxon>Asparagales</taxon>
        <taxon>Orchidaceae</taxon>
        <taxon>Vanilloideae</taxon>
        <taxon>Vanilleae</taxon>
        <taxon>Vanilla</taxon>
    </lineage>
</organism>
<proteinExistence type="predicted"/>
<sequence>MSFKQPTGVKDESSSCALDGTTGRRKLELLHSLFEITPVETRLKSSSSKKKSPKRESAGRPIDHPNSKPILCPLWRFFRLEKD</sequence>
<evidence type="ECO:0000313" key="3">
    <source>
        <dbReference type="Proteomes" id="UP000639772"/>
    </source>
</evidence>
<comment type="caution">
    <text evidence="2">The sequence shown here is derived from an EMBL/GenBank/DDBJ whole genome shotgun (WGS) entry which is preliminary data.</text>
</comment>
<protein>
    <submittedName>
        <fullName evidence="2">Uncharacterized protein</fullName>
    </submittedName>
</protein>
<dbReference type="AlphaFoldDB" id="A0A835QDA4"/>
<evidence type="ECO:0000256" key="1">
    <source>
        <dbReference type="SAM" id="MobiDB-lite"/>
    </source>
</evidence>
<name>A0A835QDA4_VANPL</name>
<dbReference type="EMBL" id="JADCNM010000009">
    <property type="protein sequence ID" value="KAG0468691.1"/>
    <property type="molecule type" value="Genomic_DNA"/>
</dbReference>